<accession>A0A4Y2IYT5</accession>
<evidence type="ECO:0008006" key="4">
    <source>
        <dbReference type="Google" id="ProtNLM"/>
    </source>
</evidence>
<dbReference type="Proteomes" id="UP000499080">
    <property type="component" value="Unassembled WGS sequence"/>
</dbReference>
<keyword evidence="3" id="KW-1185">Reference proteome</keyword>
<name>A0A4Y2IYT5_ARAVE</name>
<dbReference type="EMBL" id="BGPR01002986">
    <property type="protein sequence ID" value="GBM82056.1"/>
    <property type="molecule type" value="Genomic_DNA"/>
</dbReference>
<proteinExistence type="predicted"/>
<gene>
    <name evidence="2" type="ORF">AVEN_224074_1</name>
</gene>
<feature type="compositionally biased region" description="Polar residues" evidence="1">
    <location>
        <begin position="30"/>
        <end position="41"/>
    </location>
</feature>
<evidence type="ECO:0000256" key="1">
    <source>
        <dbReference type="SAM" id="MobiDB-lite"/>
    </source>
</evidence>
<evidence type="ECO:0000313" key="3">
    <source>
        <dbReference type="Proteomes" id="UP000499080"/>
    </source>
</evidence>
<feature type="region of interest" description="Disordered" evidence="1">
    <location>
        <begin position="1"/>
        <end position="41"/>
    </location>
</feature>
<organism evidence="2 3">
    <name type="scientific">Araneus ventricosus</name>
    <name type="common">Orbweaver spider</name>
    <name type="synonym">Epeira ventricosa</name>
    <dbReference type="NCBI Taxonomy" id="182803"/>
    <lineage>
        <taxon>Eukaryota</taxon>
        <taxon>Metazoa</taxon>
        <taxon>Ecdysozoa</taxon>
        <taxon>Arthropoda</taxon>
        <taxon>Chelicerata</taxon>
        <taxon>Arachnida</taxon>
        <taxon>Araneae</taxon>
        <taxon>Araneomorphae</taxon>
        <taxon>Entelegynae</taxon>
        <taxon>Araneoidea</taxon>
        <taxon>Araneidae</taxon>
        <taxon>Araneus</taxon>
    </lineage>
</organism>
<feature type="compositionally biased region" description="Basic and acidic residues" evidence="1">
    <location>
        <begin position="13"/>
        <end position="29"/>
    </location>
</feature>
<reference evidence="2 3" key="1">
    <citation type="journal article" date="2019" name="Sci. Rep.">
        <title>Orb-weaving spider Araneus ventricosus genome elucidates the spidroin gene catalogue.</title>
        <authorList>
            <person name="Kono N."/>
            <person name="Nakamura H."/>
            <person name="Ohtoshi R."/>
            <person name="Moran D.A.P."/>
            <person name="Shinohara A."/>
            <person name="Yoshida Y."/>
            <person name="Fujiwara M."/>
            <person name="Mori M."/>
            <person name="Tomita M."/>
            <person name="Arakawa K."/>
        </authorList>
    </citation>
    <scope>NUCLEOTIDE SEQUENCE [LARGE SCALE GENOMIC DNA]</scope>
</reference>
<evidence type="ECO:0000313" key="2">
    <source>
        <dbReference type="EMBL" id="GBM82056.1"/>
    </source>
</evidence>
<comment type="caution">
    <text evidence="2">The sequence shown here is derived from an EMBL/GenBank/DDBJ whole genome shotgun (WGS) entry which is preliminary data.</text>
</comment>
<sequence>MGNVPLRPSNSATEKDSQRKDQNGYRAAERTSSTSPVPRSHINFNHTKTFSLRALQFQVRNPLSVGLFVSVHCDQKCIGAAVKECMMEPVPSERMRLCKGVKDEAECLSRMLRKCDTHIWIKALDLRGGFRVICDDIIKVWFDKERACYQKAILDSVCVEPIIEATGDLKTPEDFIRANKKVCNLFEPYSNCVQENVERNCNNTVVSLDLFNNLYNPLREFSNFLCEELILPADEKDSRPDSFGMINVYEAGVAIFESA</sequence>
<dbReference type="AlphaFoldDB" id="A0A4Y2IYT5"/>
<protein>
    <recommendedName>
        <fullName evidence="4">DUF19 domain-containing protein</fullName>
    </recommendedName>
</protein>